<evidence type="ECO:0000313" key="3">
    <source>
        <dbReference type="Proteomes" id="UP001317532"/>
    </source>
</evidence>
<dbReference type="InterPro" id="IPR014710">
    <property type="entry name" value="RmlC-like_jellyroll"/>
</dbReference>
<organism evidence="2 3">
    <name type="scientific">Vulcanimicrobium alpinum</name>
    <dbReference type="NCBI Taxonomy" id="3016050"/>
    <lineage>
        <taxon>Bacteria</taxon>
        <taxon>Bacillati</taxon>
        <taxon>Vulcanimicrobiota</taxon>
        <taxon>Vulcanimicrobiia</taxon>
        <taxon>Vulcanimicrobiales</taxon>
        <taxon>Vulcanimicrobiaceae</taxon>
        <taxon>Vulcanimicrobium</taxon>
    </lineage>
</organism>
<keyword evidence="3" id="KW-1185">Reference proteome</keyword>
<evidence type="ECO:0000259" key="1">
    <source>
        <dbReference type="Pfam" id="PF07883"/>
    </source>
</evidence>
<dbReference type="Pfam" id="PF07883">
    <property type="entry name" value="Cupin_2"/>
    <property type="match status" value="1"/>
</dbReference>
<protein>
    <recommendedName>
        <fullName evidence="1">Cupin type-2 domain-containing protein</fullName>
    </recommendedName>
</protein>
<gene>
    <name evidence="2" type="ORF">WPS_33450</name>
</gene>
<dbReference type="EMBL" id="AP025523">
    <property type="protein sequence ID" value="BDE08069.1"/>
    <property type="molecule type" value="Genomic_DNA"/>
</dbReference>
<evidence type="ECO:0000313" key="2">
    <source>
        <dbReference type="EMBL" id="BDE08069.1"/>
    </source>
</evidence>
<dbReference type="RefSeq" id="WP_317995620.1">
    <property type="nucleotide sequence ID" value="NZ_AP025523.1"/>
</dbReference>
<dbReference type="KEGG" id="vab:WPS_33450"/>
<accession>A0AAN2CB60</accession>
<proteinExistence type="predicted"/>
<dbReference type="AlphaFoldDB" id="A0AAN2CB60"/>
<dbReference type="InterPro" id="IPR011051">
    <property type="entry name" value="RmlC_Cupin_sf"/>
</dbReference>
<dbReference type="SUPFAM" id="SSF51182">
    <property type="entry name" value="RmlC-like cupins"/>
    <property type="match status" value="1"/>
</dbReference>
<dbReference type="Gene3D" id="2.60.120.10">
    <property type="entry name" value="Jelly Rolls"/>
    <property type="match status" value="1"/>
</dbReference>
<feature type="domain" description="Cupin type-2" evidence="1">
    <location>
        <begin position="58"/>
        <end position="114"/>
    </location>
</feature>
<name>A0AAN2CB60_UNVUL</name>
<dbReference type="Proteomes" id="UP001317532">
    <property type="component" value="Chromosome"/>
</dbReference>
<sequence length="129" mass="13931">MSAREHLPTATVSHARDADWDAGLRAFFAYRDLGVATATGGCVGAHVIRARGASETPGERHHHTLDFQFVYVLRGWVDFEYDGTGRVRLEAGSSVVQPPGIGHIELAHSDDLEMLEITLPAAFATTTAT</sequence>
<reference evidence="2 3" key="1">
    <citation type="journal article" date="2022" name="ISME Commun">
        <title>Vulcanimicrobium alpinus gen. nov. sp. nov., the first cultivated representative of the candidate phylum 'Eremiobacterota', is a metabolically versatile aerobic anoxygenic phototroph.</title>
        <authorList>
            <person name="Yabe S."/>
            <person name="Muto K."/>
            <person name="Abe K."/>
            <person name="Yokota A."/>
            <person name="Staudigel H."/>
            <person name="Tebo B.M."/>
        </authorList>
    </citation>
    <scope>NUCLEOTIDE SEQUENCE [LARGE SCALE GENOMIC DNA]</scope>
    <source>
        <strain evidence="2 3">WC8-2</strain>
    </source>
</reference>
<dbReference type="InterPro" id="IPR013096">
    <property type="entry name" value="Cupin_2"/>
</dbReference>
<dbReference type="CDD" id="cd06980">
    <property type="entry name" value="cupin_bxe_c0505"/>
    <property type="match status" value="1"/>
</dbReference>